<proteinExistence type="predicted"/>
<keyword evidence="3" id="KW-0238">DNA-binding</keyword>
<sequence length="199" mass="21423">MTTAIFGLRIRQARLLRNLTGKALVSMLGWEATRLTRLERREAALLSALELQTLAAALRFPEGFFTTRPTTYLSAEDLSYSGPSTTSVAHKSRTTQLFALTGDLLTELHSYRPLPPVQIAPARTGCDPVTAAAMTRVRLGIRSGQPVANLLATMERCGITVVMRQGRFGDRPISSSPGRQASATPAVPPGSGGPRTFQS</sequence>
<evidence type="ECO:0000256" key="1">
    <source>
        <dbReference type="SAM" id="MobiDB-lite"/>
    </source>
</evidence>
<dbReference type="GO" id="GO:0003677">
    <property type="term" value="F:DNA binding"/>
    <property type="evidence" value="ECO:0007669"/>
    <property type="project" value="UniProtKB-KW"/>
</dbReference>
<dbReference type="PROSITE" id="PS50943">
    <property type="entry name" value="HTH_CROC1"/>
    <property type="match status" value="1"/>
</dbReference>
<gene>
    <name evidence="3" type="ORF">NCTC1542_06997</name>
</gene>
<protein>
    <submittedName>
        <fullName evidence="3">DNA-binding protein</fullName>
    </submittedName>
</protein>
<feature type="domain" description="HTH cro/C1-type" evidence="2">
    <location>
        <begin position="10"/>
        <end position="65"/>
    </location>
</feature>
<evidence type="ECO:0000259" key="2">
    <source>
        <dbReference type="PROSITE" id="PS50943"/>
    </source>
</evidence>
<accession>A0A378WFS8</accession>
<organism evidence="3 4">
    <name type="scientific">Mycolicibacterium fortuitum</name>
    <name type="common">Mycobacterium fortuitum</name>
    <dbReference type="NCBI Taxonomy" id="1766"/>
    <lineage>
        <taxon>Bacteria</taxon>
        <taxon>Bacillati</taxon>
        <taxon>Actinomycetota</taxon>
        <taxon>Actinomycetes</taxon>
        <taxon>Mycobacteriales</taxon>
        <taxon>Mycobacteriaceae</taxon>
        <taxon>Mycolicibacterium</taxon>
    </lineage>
</organism>
<feature type="compositionally biased region" description="Polar residues" evidence="1">
    <location>
        <begin position="173"/>
        <end position="183"/>
    </location>
</feature>
<evidence type="ECO:0000313" key="4">
    <source>
        <dbReference type="Proteomes" id="UP000255389"/>
    </source>
</evidence>
<dbReference type="EMBL" id="UGQY01000006">
    <property type="protein sequence ID" value="SUA31642.1"/>
    <property type="molecule type" value="Genomic_DNA"/>
</dbReference>
<dbReference type="SUPFAM" id="SSF47413">
    <property type="entry name" value="lambda repressor-like DNA-binding domains"/>
    <property type="match status" value="1"/>
</dbReference>
<dbReference type="InterPro" id="IPR010982">
    <property type="entry name" value="Lambda_DNA-bd_dom_sf"/>
</dbReference>
<dbReference type="CDD" id="cd00093">
    <property type="entry name" value="HTH_XRE"/>
    <property type="match status" value="1"/>
</dbReference>
<dbReference type="PANTHER" id="PTHR43236:SF2">
    <property type="entry name" value="BLL0069 PROTEIN"/>
    <property type="match status" value="1"/>
</dbReference>
<dbReference type="InterPro" id="IPR052345">
    <property type="entry name" value="Rad_response_metalloprotease"/>
</dbReference>
<feature type="region of interest" description="Disordered" evidence="1">
    <location>
        <begin position="168"/>
        <end position="199"/>
    </location>
</feature>
<dbReference type="Gene3D" id="1.10.260.40">
    <property type="entry name" value="lambda repressor-like DNA-binding domains"/>
    <property type="match status" value="1"/>
</dbReference>
<dbReference type="AlphaFoldDB" id="A0A378WFS8"/>
<dbReference type="PANTHER" id="PTHR43236">
    <property type="entry name" value="ANTITOXIN HIGA1"/>
    <property type="match status" value="1"/>
</dbReference>
<reference evidence="3 4" key="1">
    <citation type="submission" date="2018-06" db="EMBL/GenBank/DDBJ databases">
        <authorList>
            <consortium name="Pathogen Informatics"/>
            <person name="Doyle S."/>
        </authorList>
    </citation>
    <scope>NUCLEOTIDE SEQUENCE [LARGE SCALE GENOMIC DNA]</scope>
    <source>
        <strain evidence="3 4">NCTC1542</strain>
    </source>
</reference>
<dbReference type="InterPro" id="IPR001387">
    <property type="entry name" value="Cro/C1-type_HTH"/>
</dbReference>
<dbReference type="Proteomes" id="UP000255389">
    <property type="component" value="Unassembled WGS sequence"/>
</dbReference>
<dbReference type="SMART" id="SM00530">
    <property type="entry name" value="HTH_XRE"/>
    <property type="match status" value="1"/>
</dbReference>
<name>A0A378WFS8_MYCFO</name>
<evidence type="ECO:0000313" key="3">
    <source>
        <dbReference type="EMBL" id="SUA31642.1"/>
    </source>
</evidence>